<evidence type="ECO:0000313" key="1">
    <source>
        <dbReference type="EMBL" id="KMV33924.1"/>
    </source>
</evidence>
<dbReference type="AlphaFoldDB" id="A0A0J8Y952"/>
<dbReference type="EMBL" id="LFEJ01000018">
    <property type="protein sequence ID" value="KMV33924.1"/>
    <property type="molecule type" value="Genomic_DNA"/>
</dbReference>
<gene>
    <name evidence="1" type="ORF">ACH50_14555</name>
</gene>
<keyword evidence="2" id="KW-1185">Reference proteome</keyword>
<accession>A0A0J8Y952</accession>
<name>A0A0J8Y952_9ENTR</name>
<protein>
    <submittedName>
        <fullName evidence="1">Uncharacterized protein</fullName>
    </submittedName>
</protein>
<proteinExistence type="predicted"/>
<reference evidence="1 2" key="1">
    <citation type="submission" date="2015-06" db="EMBL/GenBank/DDBJ databases">
        <title>Genome sequencing of Cronobacter sp. strain DJ34 isolated from petroleum contaminated sludge of Duliajan Oil Fields, Assam, India.</title>
        <authorList>
            <person name="Pal S."/>
            <person name="Banerjee T.D."/>
            <person name="Roy A."/>
            <person name="Sar P."/>
            <person name="Kazy S.K."/>
        </authorList>
    </citation>
    <scope>NUCLEOTIDE SEQUENCE [LARGE SCALE GENOMIC DNA]</scope>
    <source>
        <strain evidence="1 2">DJ34</strain>
    </source>
</reference>
<comment type="caution">
    <text evidence="1">The sequence shown here is derived from an EMBL/GenBank/DDBJ whole genome shotgun (WGS) entry which is preliminary data.</text>
</comment>
<organism evidence="1 2">
    <name type="scientific">Franconibacter pulveris</name>
    <dbReference type="NCBI Taxonomy" id="435910"/>
    <lineage>
        <taxon>Bacteria</taxon>
        <taxon>Pseudomonadati</taxon>
        <taxon>Pseudomonadota</taxon>
        <taxon>Gammaproteobacteria</taxon>
        <taxon>Enterobacterales</taxon>
        <taxon>Enterobacteriaceae</taxon>
        <taxon>Franconibacter</taxon>
    </lineage>
</organism>
<dbReference type="PATRIC" id="fig|1656095.3.peg.813"/>
<dbReference type="Proteomes" id="UP000037315">
    <property type="component" value="Unassembled WGS sequence"/>
</dbReference>
<sequence length="100" mass="11133">MHFATTITFRAGLFKALLTHVRLQACQLFGDGFDSLSESEIIPFSGISMSEPESQRFTAWLTVLLCSGENIIRRSAVNKFNDEEPTGLTLLIIQKHLCGD</sequence>
<evidence type="ECO:0000313" key="2">
    <source>
        <dbReference type="Proteomes" id="UP000037315"/>
    </source>
</evidence>